<dbReference type="InterPro" id="IPR056884">
    <property type="entry name" value="NPHP3-like_N"/>
</dbReference>
<dbReference type="OrthoDB" id="448455at2759"/>
<name>A0A3N4J8Z7_9PEZI</name>
<gene>
    <name evidence="3" type="ORF">L873DRAFT_1847376</name>
</gene>
<dbReference type="Proteomes" id="UP000276215">
    <property type="component" value="Unassembled WGS sequence"/>
</dbReference>
<dbReference type="EMBL" id="ML120459">
    <property type="protein sequence ID" value="RPA93131.1"/>
    <property type="molecule type" value="Genomic_DNA"/>
</dbReference>
<dbReference type="AlphaFoldDB" id="A0A3N4J8Z7"/>
<accession>A0A3N4J8Z7</accession>
<organism evidence="3 4">
    <name type="scientific">Choiromyces venosus 120613-1</name>
    <dbReference type="NCBI Taxonomy" id="1336337"/>
    <lineage>
        <taxon>Eukaryota</taxon>
        <taxon>Fungi</taxon>
        <taxon>Dikarya</taxon>
        <taxon>Ascomycota</taxon>
        <taxon>Pezizomycotina</taxon>
        <taxon>Pezizomycetes</taxon>
        <taxon>Pezizales</taxon>
        <taxon>Tuberaceae</taxon>
        <taxon>Choiromyces</taxon>
    </lineage>
</organism>
<protein>
    <recommendedName>
        <fullName evidence="2">Nephrocystin 3-like N-terminal domain-containing protein</fullName>
    </recommendedName>
</protein>
<feature type="domain" description="Nephrocystin 3-like N-terminal" evidence="2">
    <location>
        <begin position="64"/>
        <end position="104"/>
    </location>
</feature>
<dbReference type="Pfam" id="PF24883">
    <property type="entry name" value="NPHP3_N"/>
    <property type="match status" value="1"/>
</dbReference>
<keyword evidence="4" id="KW-1185">Reference proteome</keyword>
<keyword evidence="1" id="KW-0677">Repeat</keyword>
<evidence type="ECO:0000313" key="3">
    <source>
        <dbReference type="EMBL" id="RPA93131.1"/>
    </source>
</evidence>
<proteinExistence type="predicted"/>
<sequence>MDQPNFRNSVRMGDGNSNSGNVTYSYNMILNGSDEDRQIMQWLSPLEPQNRHDGVRSERLEDVGNWLLESKEFRKWRSGEGGADKAVLFCYGNPEVGKTFLKCVMETSLELKPGIANHNQY</sequence>
<evidence type="ECO:0000259" key="2">
    <source>
        <dbReference type="Pfam" id="PF24883"/>
    </source>
</evidence>
<evidence type="ECO:0000313" key="4">
    <source>
        <dbReference type="Proteomes" id="UP000276215"/>
    </source>
</evidence>
<reference evidence="3 4" key="1">
    <citation type="journal article" date="2018" name="Nat. Ecol. Evol.">
        <title>Pezizomycetes genomes reveal the molecular basis of ectomycorrhizal truffle lifestyle.</title>
        <authorList>
            <person name="Murat C."/>
            <person name="Payen T."/>
            <person name="Noel B."/>
            <person name="Kuo A."/>
            <person name="Morin E."/>
            <person name="Chen J."/>
            <person name="Kohler A."/>
            <person name="Krizsan K."/>
            <person name="Balestrini R."/>
            <person name="Da Silva C."/>
            <person name="Montanini B."/>
            <person name="Hainaut M."/>
            <person name="Levati E."/>
            <person name="Barry K.W."/>
            <person name="Belfiori B."/>
            <person name="Cichocki N."/>
            <person name="Clum A."/>
            <person name="Dockter R.B."/>
            <person name="Fauchery L."/>
            <person name="Guy J."/>
            <person name="Iotti M."/>
            <person name="Le Tacon F."/>
            <person name="Lindquist E.A."/>
            <person name="Lipzen A."/>
            <person name="Malagnac F."/>
            <person name="Mello A."/>
            <person name="Molinier V."/>
            <person name="Miyauchi S."/>
            <person name="Poulain J."/>
            <person name="Riccioni C."/>
            <person name="Rubini A."/>
            <person name="Sitrit Y."/>
            <person name="Splivallo R."/>
            <person name="Traeger S."/>
            <person name="Wang M."/>
            <person name="Zifcakova L."/>
            <person name="Wipf D."/>
            <person name="Zambonelli A."/>
            <person name="Paolocci F."/>
            <person name="Nowrousian M."/>
            <person name="Ottonello S."/>
            <person name="Baldrian P."/>
            <person name="Spatafora J.W."/>
            <person name="Henrissat B."/>
            <person name="Nagy L.G."/>
            <person name="Aury J.M."/>
            <person name="Wincker P."/>
            <person name="Grigoriev I.V."/>
            <person name="Bonfante P."/>
            <person name="Martin F.M."/>
        </authorList>
    </citation>
    <scope>NUCLEOTIDE SEQUENCE [LARGE SCALE GENOMIC DNA]</scope>
    <source>
        <strain evidence="3 4">120613-1</strain>
    </source>
</reference>
<evidence type="ECO:0000256" key="1">
    <source>
        <dbReference type="ARBA" id="ARBA00022737"/>
    </source>
</evidence>